<keyword evidence="7" id="KW-1185">Reference proteome</keyword>
<feature type="compositionally biased region" description="Basic and acidic residues" evidence="5">
    <location>
        <begin position="1"/>
        <end position="10"/>
    </location>
</feature>
<dbReference type="Pfam" id="PF03297">
    <property type="entry name" value="Ribosomal_S25"/>
    <property type="match status" value="1"/>
</dbReference>
<proteinExistence type="inferred from homology"/>
<feature type="region of interest" description="Disordered" evidence="5">
    <location>
        <begin position="1"/>
        <end position="34"/>
    </location>
</feature>
<evidence type="ECO:0000313" key="7">
    <source>
        <dbReference type="Proteomes" id="UP000292282"/>
    </source>
</evidence>
<dbReference type="GO" id="GO:1990904">
    <property type="term" value="C:ribonucleoprotein complex"/>
    <property type="evidence" value="ECO:0007669"/>
    <property type="project" value="UniProtKB-KW"/>
</dbReference>
<dbReference type="InterPro" id="IPR004977">
    <property type="entry name" value="Ribosomal_eS25"/>
</dbReference>
<dbReference type="OrthoDB" id="10263513at2759"/>
<evidence type="ECO:0000256" key="1">
    <source>
        <dbReference type="ARBA" id="ARBA00009106"/>
    </source>
</evidence>
<comment type="similarity">
    <text evidence="1 4">Belongs to the eukaryotic ribosomal protein eS25 family.</text>
</comment>
<reference evidence="6 7" key="1">
    <citation type="submission" date="2017-12" db="EMBL/GenBank/DDBJ databases">
        <authorList>
            <person name="Pombert J.-F."/>
            <person name="Haag K.L."/>
            <person name="Ebert D."/>
        </authorList>
    </citation>
    <scope>NUCLEOTIDE SEQUENCE [LARGE SCALE GENOMIC DNA]</scope>
    <source>
        <strain evidence="6">IL-G-3</strain>
    </source>
</reference>
<evidence type="ECO:0000256" key="5">
    <source>
        <dbReference type="SAM" id="MobiDB-lite"/>
    </source>
</evidence>
<dbReference type="Proteomes" id="UP000292282">
    <property type="component" value="Unassembled WGS sequence"/>
</dbReference>
<evidence type="ECO:0000256" key="3">
    <source>
        <dbReference type="ARBA" id="ARBA00023274"/>
    </source>
</evidence>
<dbReference type="GO" id="GO:0005840">
    <property type="term" value="C:ribosome"/>
    <property type="evidence" value="ECO:0007669"/>
    <property type="project" value="UniProtKB-KW"/>
</dbReference>
<keyword evidence="2 4" id="KW-0689">Ribosomal protein</keyword>
<evidence type="ECO:0000313" key="6">
    <source>
        <dbReference type="EMBL" id="TBU10956.1"/>
    </source>
</evidence>
<dbReference type="Gene3D" id="3.30.63.20">
    <property type="match status" value="1"/>
</dbReference>
<dbReference type="STRING" id="1176355.A0A4Q9LS78"/>
<evidence type="ECO:0000256" key="4">
    <source>
        <dbReference type="RuleBase" id="RU366057"/>
    </source>
</evidence>
<accession>A0A4Q9LS78</accession>
<evidence type="ECO:0000256" key="2">
    <source>
        <dbReference type="ARBA" id="ARBA00022980"/>
    </source>
</evidence>
<comment type="caution">
    <text evidence="6">The sequence shown here is derived from an EMBL/GenBank/DDBJ whole genome shotgun (WGS) entry which is preliminary data.</text>
</comment>
<organism evidence="6 7">
    <name type="scientific">Hamiltosporidium tvaerminnensis</name>
    <dbReference type="NCBI Taxonomy" id="1176355"/>
    <lineage>
        <taxon>Eukaryota</taxon>
        <taxon>Fungi</taxon>
        <taxon>Fungi incertae sedis</taxon>
        <taxon>Microsporidia</taxon>
        <taxon>Dubosqiidae</taxon>
        <taxon>Hamiltosporidium</taxon>
    </lineage>
</organism>
<gene>
    <name evidence="6" type="ORF">CWI38_1459p0040</name>
</gene>
<protein>
    <recommendedName>
        <fullName evidence="4">40S ribosomal protein S25</fullName>
    </recommendedName>
</protein>
<sequence>MVKKIQETKAAKAAKATRSSSKEKKKWSASKAKETNRRAVCIDNELLAKIRKEIVNMNYVTKSIVSERYGLCLSLSKNLLEMFCGENLIAPVLFNSIVKVYGKVVKKEKIETPKVVEGEAWA</sequence>
<dbReference type="AlphaFoldDB" id="A0A4Q9LS78"/>
<name>A0A4Q9LS78_9MICR</name>
<dbReference type="PANTHER" id="PTHR12850">
    <property type="entry name" value="40S RIBOSOMAL PROTEIN S25"/>
    <property type="match status" value="1"/>
</dbReference>
<dbReference type="EMBL" id="PITK01001459">
    <property type="protein sequence ID" value="TBU10956.1"/>
    <property type="molecule type" value="Genomic_DNA"/>
</dbReference>
<dbReference type="VEuPathDB" id="MicrosporidiaDB:CWI38_1459p0040"/>
<keyword evidence="3 4" id="KW-0687">Ribonucleoprotein</keyword>